<accession>A0A1Z4GFM9</accession>
<feature type="compositionally biased region" description="Low complexity" evidence="1">
    <location>
        <begin position="106"/>
        <end position="120"/>
    </location>
</feature>
<dbReference type="EMBL" id="AP018174">
    <property type="protein sequence ID" value="BAY16302.1"/>
    <property type="molecule type" value="Genomic_DNA"/>
</dbReference>
<feature type="region of interest" description="Disordered" evidence="1">
    <location>
        <begin position="45"/>
        <end position="67"/>
    </location>
</feature>
<dbReference type="Pfam" id="PF03743">
    <property type="entry name" value="TrbI"/>
    <property type="match status" value="1"/>
</dbReference>
<keyword evidence="3" id="KW-1185">Reference proteome</keyword>
<organism evidence="2 3">
    <name type="scientific">Anabaenopsis circularis NIES-21</name>
    <dbReference type="NCBI Taxonomy" id="1085406"/>
    <lineage>
        <taxon>Bacteria</taxon>
        <taxon>Bacillati</taxon>
        <taxon>Cyanobacteriota</taxon>
        <taxon>Cyanophyceae</taxon>
        <taxon>Nostocales</taxon>
        <taxon>Nodulariaceae</taxon>
        <taxon>Anabaenopsis</taxon>
    </lineage>
</organism>
<name>A0A1Z4GFM9_9CYAN</name>
<feature type="compositionally biased region" description="Low complexity" evidence="1">
    <location>
        <begin position="278"/>
        <end position="297"/>
    </location>
</feature>
<protein>
    <submittedName>
        <fullName evidence="2">Uncharacterized protein</fullName>
    </submittedName>
</protein>
<evidence type="ECO:0000256" key="1">
    <source>
        <dbReference type="SAM" id="MobiDB-lite"/>
    </source>
</evidence>
<dbReference type="AlphaFoldDB" id="A0A1Z4GFM9"/>
<gene>
    <name evidence="2" type="ORF">NIES21_21270</name>
</gene>
<dbReference type="Proteomes" id="UP000218287">
    <property type="component" value="Chromosome"/>
</dbReference>
<feature type="region of interest" description="Disordered" evidence="1">
    <location>
        <begin position="1"/>
        <end position="32"/>
    </location>
</feature>
<feature type="region of interest" description="Disordered" evidence="1">
    <location>
        <begin position="106"/>
        <end position="133"/>
    </location>
</feature>
<feature type="compositionally biased region" description="Polar residues" evidence="1">
    <location>
        <begin position="301"/>
        <end position="310"/>
    </location>
</feature>
<reference evidence="2 3" key="1">
    <citation type="submission" date="2017-06" db="EMBL/GenBank/DDBJ databases">
        <title>Genome sequencing of cyanobaciteial culture collection at National Institute for Environmental Studies (NIES).</title>
        <authorList>
            <person name="Hirose Y."/>
            <person name="Shimura Y."/>
            <person name="Fujisawa T."/>
            <person name="Nakamura Y."/>
            <person name="Kawachi M."/>
        </authorList>
    </citation>
    <scope>NUCLEOTIDE SEQUENCE [LARGE SCALE GENOMIC DNA]</scope>
    <source>
        <strain evidence="2 3">NIES-21</strain>
    </source>
</reference>
<feature type="region of interest" description="Disordered" evidence="1">
    <location>
        <begin position="260"/>
        <end position="310"/>
    </location>
</feature>
<feature type="compositionally biased region" description="Polar residues" evidence="1">
    <location>
        <begin position="260"/>
        <end position="277"/>
    </location>
</feature>
<feature type="compositionally biased region" description="Pro residues" evidence="1">
    <location>
        <begin position="224"/>
        <end position="241"/>
    </location>
</feature>
<evidence type="ECO:0000313" key="2">
    <source>
        <dbReference type="EMBL" id="BAY16302.1"/>
    </source>
</evidence>
<evidence type="ECO:0000313" key="3">
    <source>
        <dbReference type="Proteomes" id="UP000218287"/>
    </source>
</evidence>
<feature type="compositionally biased region" description="Polar residues" evidence="1">
    <location>
        <begin position="1"/>
        <end position="29"/>
    </location>
</feature>
<sequence length="526" mass="56255">MTSYSISSELSSQNLVNRPQTDSQKQTESADWESKIARLVGFEDESKTVNVEATEETDIPEALTAEPPEIKHTQPLSANPFAKLTLVGSATLVVVLLAGGFLSQLMSGSSQKSNSNSVSIPTPPTTPTNTRQQDLQQEIDDLKTKLALAEQADEVAASQQSLRNPVRLVSSVDTRPNRIATVRNVRPAVQTPAQVVYIPRPINPAIERPAVVPAIPENRTVPEFSPPPQPVVNTPPTPPDPLQEWAKLAKLGSYGQVSTTGTSGVNISQVPPANNNNTVTSPEVTQPQTQPQPQTNPGLSPGQTQGPKTVAVGTSTKAVVATAIFGETTRTRGNDKDDDEDKNVFVIQLKQPLKSIDGQVAIPAKTELLAEIKSLSDQGLLQLNVTKIVSQKDGVLTETNLPKNAIIIRGVRGRPLIANKFPNASGAIASMDLGLFVLGGIGKAAELFNRTEAQVVTTTATGTIVSNTNPRRNLLAGVLEGGFNSVIPQISQRNQQAIAQLTQQTNVWFIAAGKEVEVYVNQQLQF</sequence>
<dbReference type="InterPro" id="IPR005498">
    <property type="entry name" value="T4SS_VirB10/TraB/TrbI"/>
</dbReference>
<feature type="region of interest" description="Disordered" evidence="1">
    <location>
        <begin position="219"/>
        <end position="242"/>
    </location>
</feature>
<proteinExistence type="predicted"/>
<dbReference type="OrthoDB" id="529757at2"/>